<accession>A0A560ESK0</accession>
<sequence length="108" mass="11653">MFDTTGYNGSSGTGTKLYTDCRVGDHLNWAIRPLNPNDEVTISEISGPAVADGILLNLEQVREHGVSCWTALVGSRWHDRIAKYHLSLNVNGLTLTYDPLVAVAGPGT</sequence>
<organism evidence="1 2">
    <name type="scientific">Nitrospirillum amazonense</name>
    <dbReference type="NCBI Taxonomy" id="28077"/>
    <lineage>
        <taxon>Bacteria</taxon>
        <taxon>Pseudomonadati</taxon>
        <taxon>Pseudomonadota</taxon>
        <taxon>Alphaproteobacteria</taxon>
        <taxon>Rhodospirillales</taxon>
        <taxon>Azospirillaceae</taxon>
        <taxon>Nitrospirillum</taxon>
    </lineage>
</organism>
<evidence type="ECO:0000313" key="1">
    <source>
        <dbReference type="EMBL" id="TWB12287.1"/>
    </source>
</evidence>
<gene>
    <name evidence="1" type="ORF">FBZ89_12666</name>
</gene>
<proteinExistence type="predicted"/>
<evidence type="ECO:0000313" key="2">
    <source>
        <dbReference type="Proteomes" id="UP000319859"/>
    </source>
</evidence>
<reference evidence="1 2" key="1">
    <citation type="submission" date="2019-06" db="EMBL/GenBank/DDBJ databases">
        <title>Genomic Encyclopedia of Type Strains, Phase IV (KMG-V): Genome sequencing to study the core and pangenomes of soil and plant-associated prokaryotes.</title>
        <authorList>
            <person name="Whitman W."/>
        </authorList>
    </citation>
    <scope>NUCLEOTIDE SEQUENCE [LARGE SCALE GENOMIC DNA]</scope>
    <source>
        <strain evidence="1 2">BR 11880</strain>
    </source>
</reference>
<dbReference type="AlphaFoldDB" id="A0A560ESK0"/>
<dbReference type="EMBL" id="VITN01000026">
    <property type="protein sequence ID" value="TWB12287.1"/>
    <property type="molecule type" value="Genomic_DNA"/>
</dbReference>
<protein>
    <submittedName>
        <fullName evidence="1">Uncharacterized protein</fullName>
    </submittedName>
</protein>
<name>A0A560ESK0_9PROT</name>
<comment type="caution">
    <text evidence="1">The sequence shown here is derived from an EMBL/GenBank/DDBJ whole genome shotgun (WGS) entry which is preliminary data.</text>
</comment>
<dbReference type="Proteomes" id="UP000319859">
    <property type="component" value="Unassembled WGS sequence"/>
</dbReference>